<organism evidence="1 2">
    <name type="scientific">Bubo bubo</name>
    <name type="common">Eurasian eagle-owl</name>
    <name type="synonym">Strix bubo</name>
    <dbReference type="NCBI Taxonomy" id="30461"/>
    <lineage>
        <taxon>Eukaryota</taxon>
        <taxon>Metazoa</taxon>
        <taxon>Chordata</taxon>
        <taxon>Craniata</taxon>
        <taxon>Vertebrata</taxon>
        <taxon>Euteleostomi</taxon>
        <taxon>Archelosauria</taxon>
        <taxon>Archosauria</taxon>
        <taxon>Dinosauria</taxon>
        <taxon>Saurischia</taxon>
        <taxon>Theropoda</taxon>
        <taxon>Coelurosauria</taxon>
        <taxon>Aves</taxon>
        <taxon>Neognathae</taxon>
        <taxon>Neoaves</taxon>
        <taxon>Telluraves</taxon>
        <taxon>Strigiformes</taxon>
        <taxon>Strigidae</taxon>
        <taxon>Bubo</taxon>
    </lineage>
</organism>
<dbReference type="Proteomes" id="UP000694567">
    <property type="component" value="Unplaced"/>
</dbReference>
<evidence type="ECO:0000313" key="1">
    <source>
        <dbReference type="Ensembl" id="ENSBOBP00000000635.1"/>
    </source>
</evidence>
<dbReference type="SUPFAM" id="SSF53067">
    <property type="entry name" value="Actin-like ATPase domain"/>
    <property type="match status" value="1"/>
</dbReference>
<reference evidence="1" key="1">
    <citation type="submission" date="2025-08" db="UniProtKB">
        <authorList>
            <consortium name="Ensembl"/>
        </authorList>
    </citation>
    <scope>IDENTIFICATION</scope>
</reference>
<dbReference type="PANTHER" id="PTHR11937">
    <property type="entry name" value="ACTIN"/>
    <property type="match status" value="1"/>
</dbReference>
<dbReference type="InterPro" id="IPR043129">
    <property type="entry name" value="ATPase_NBD"/>
</dbReference>
<dbReference type="AlphaFoldDB" id="A0A8C0EFH8"/>
<dbReference type="Pfam" id="PF00022">
    <property type="entry name" value="Actin"/>
    <property type="match status" value="1"/>
</dbReference>
<protein>
    <recommendedName>
        <fullName evidence="3">Actin</fullName>
    </recommendedName>
</protein>
<proteinExistence type="predicted"/>
<dbReference type="Gene3D" id="3.90.640.10">
    <property type="entry name" value="Actin, Chain A, domain 4"/>
    <property type="match status" value="1"/>
</dbReference>
<evidence type="ECO:0000313" key="2">
    <source>
        <dbReference type="Proteomes" id="UP000694567"/>
    </source>
</evidence>
<evidence type="ECO:0008006" key="3">
    <source>
        <dbReference type="Google" id="ProtNLM"/>
    </source>
</evidence>
<keyword evidence="2" id="KW-1185">Reference proteome</keyword>
<dbReference type="Gene3D" id="3.30.420.40">
    <property type="match status" value="1"/>
</dbReference>
<reference evidence="1" key="2">
    <citation type="submission" date="2025-09" db="UniProtKB">
        <authorList>
            <consortium name="Ensembl"/>
        </authorList>
    </citation>
    <scope>IDENTIFICATION</scope>
</reference>
<dbReference type="Ensembl" id="ENSBOBT00000000647.1">
    <property type="protein sequence ID" value="ENSBOBP00000000635.1"/>
    <property type="gene ID" value="ENSBOBG00000000468.1"/>
</dbReference>
<name>A0A8C0EFH8_BUBBB</name>
<accession>A0A8C0EFH8</accession>
<dbReference type="InterPro" id="IPR004000">
    <property type="entry name" value="Actin"/>
</dbReference>
<sequence>DSLGEGISLEIVRDVKEKLCYVALHPIQEMKTKPGEVMKEYRLPGNNIIQIGNQLFRATESLFVPENIGVEAPGVVNLYGNILLSGGSMLFPGLEEQILKEMKLQVPAGMFVGIIAPPRENTACGLGPPSSPA</sequence>